<reference evidence="1 2" key="1">
    <citation type="submission" date="2016-10" db="EMBL/GenBank/DDBJ databases">
        <title>The genome of Paramicrosporidium saccamoebae is the missing link in understanding Cryptomycota and Microsporidia evolution.</title>
        <authorList>
            <person name="Quandt C.A."/>
            <person name="Beaudet D."/>
            <person name="Corsaro D."/>
            <person name="Michel R."/>
            <person name="Corradi N."/>
            <person name="James T."/>
        </authorList>
    </citation>
    <scope>NUCLEOTIDE SEQUENCE [LARGE SCALE GENOMIC DNA]</scope>
    <source>
        <strain evidence="1 2">KSL3</strain>
    </source>
</reference>
<dbReference type="InterPro" id="IPR015943">
    <property type="entry name" value="WD40/YVTN_repeat-like_dom_sf"/>
</dbReference>
<protein>
    <submittedName>
        <fullName evidence="1">Uncharacterized protein</fullName>
    </submittedName>
</protein>
<sequence length="474" mass="52885">MNLVTASKKIYKDCRLLFIAAGRKIFIKKIPIDSEPSRQDAKTLVVPVKEPFSDADEQVINAVEIGDVNGVETLATVDTAGQLCLWSLANLDVPIVVQLDESAWSISFSVDRIFVGCNAHVISEVCTRSWQVVRTWSEHDHNIPSVAISSDGRWLGSVSIDSSFCLRDTVNGKSSRYPLGKWGWTCRCISVKNIESVADYGINGQEYRCANKESYNGDSDTGDSADYIRQIEHSDAVEWMEDFEDSLNSDPSEADWHSQDDELGALVPSDAVWTAEDIEEVAENGSYESDTGILNHRRLERSSLLTGESVSGDSISQVVRNQRHRSFQTIPTEEAIQSDHLFTVTTGNDLCIYDPVNGCLLSIELSAFHWQTINPRDWLQYNRYCMSLWVPELSCLILGNQAGFVTIVRFMFETLTLCVKGMSVHGNSPLVGFSVYKTSELEFSLYMLHLTGAVTMARIERIIQSVDISNTVLC</sequence>
<dbReference type="SUPFAM" id="SSF50978">
    <property type="entry name" value="WD40 repeat-like"/>
    <property type="match status" value="1"/>
</dbReference>
<dbReference type="Proteomes" id="UP000240830">
    <property type="component" value="Unassembled WGS sequence"/>
</dbReference>
<evidence type="ECO:0000313" key="1">
    <source>
        <dbReference type="EMBL" id="PJF17551.1"/>
    </source>
</evidence>
<evidence type="ECO:0000313" key="2">
    <source>
        <dbReference type="Proteomes" id="UP000240830"/>
    </source>
</evidence>
<dbReference type="InterPro" id="IPR036322">
    <property type="entry name" value="WD40_repeat_dom_sf"/>
</dbReference>
<gene>
    <name evidence="1" type="ORF">PSACC_02589</name>
</gene>
<keyword evidence="2" id="KW-1185">Reference proteome</keyword>
<name>A0A2H9TIF9_9FUNG</name>
<dbReference type="Gene3D" id="2.130.10.10">
    <property type="entry name" value="YVTN repeat-like/Quinoprotein amine dehydrogenase"/>
    <property type="match status" value="1"/>
</dbReference>
<proteinExistence type="predicted"/>
<dbReference type="AlphaFoldDB" id="A0A2H9TIF9"/>
<dbReference type="OrthoDB" id="5591786at2759"/>
<dbReference type="EMBL" id="MTSL01000169">
    <property type="protein sequence ID" value="PJF17551.1"/>
    <property type="molecule type" value="Genomic_DNA"/>
</dbReference>
<comment type="caution">
    <text evidence="1">The sequence shown here is derived from an EMBL/GenBank/DDBJ whole genome shotgun (WGS) entry which is preliminary data.</text>
</comment>
<accession>A0A2H9TIF9</accession>
<organism evidence="1 2">
    <name type="scientific">Paramicrosporidium saccamoebae</name>
    <dbReference type="NCBI Taxonomy" id="1246581"/>
    <lineage>
        <taxon>Eukaryota</taxon>
        <taxon>Fungi</taxon>
        <taxon>Fungi incertae sedis</taxon>
        <taxon>Cryptomycota</taxon>
        <taxon>Cryptomycota incertae sedis</taxon>
        <taxon>Paramicrosporidium</taxon>
    </lineage>
</organism>